<dbReference type="PIRSF" id="PIRSF004548">
    <property type="entry name" value="CreD"/>
    <property type="match status" value="1"/>
</dbReference>
<evidence type="ECO:0000256" key="1">
    <source>
        <dbReference type="SAM" id="Phobius"/>
    </source>
</evidence>
<evidence type="ECO:0000313" key="2">
    <source>
        <dbReference type="EMBL" id="RYU89285.1"/>
    </source>
</evidence>
<dbReference type="InterPro" id="IPR010364">
    <property type="entry name" value="Uncharacterised_IM_CreD"/>
</dbReference>
<keyword evidence="1" id="KW-0812">Transmembrane</keyword>
<name>A0A4Q5LJ20_9SPHI</name>
<dbReference type="EMBL" id="SEWG01000005">
    <property type="protein sequence ID" value="RYU89285.1"/>
    <property type="molecule type" value="Genomic_DNA"/>
</dbReference>
<feature type="transmembrane region" description="Helical" evidence="1">
    <location>
        <begin position="346"/>
        <end position="362"/>
    </location>
</feature>
<gene>
    <name evidence="2" type="primary">creD</name>
    <name evidence="2" type="ORF">EWM62_13195</name>
</gene>
<protein>
    <submittedName>
        <fullName evidence="2">Cell envelope integrity protein CreD</fullName>
    </submittedName>
</protein>
<organism evidence="2 3">
    <name type="scientific">Mucilaginibacter terrigena</name>
    <dbReference type="NCBI Taxonomy" id="2492395"/>
    <lineage>
        <taxon>Bacteria</taxon>
        <taxon>Pseudomonadati</taxon>
        <taxon>Bacteroidota</taxon>
        <taxon>Sphingobacteriia</taxon>
        <taxon>Sphingobacteriales</taxon>
        <taxon>Sphingobacteriaceae</taxon>
        <taxon>Mucilaginibacter</taxon>
    </lineage>
</organism>
<proteinExistence type="predicted"/>
<keyword evidence="3" id="KW-1185">Reference proteome</keyword>
<dbReference type="Pfam" id="PF06123">
    <property type="entry name" value="CreD"/>
    <property type="match status" value="1"/>
</dbReference>
<sequence>MIQEQQPSAFRGFMNWLKESITVKLVFIGFLILVLLIPSALIGDLIRERATRQDEMVKGIADTWSGSQTVKGPVLVIPYHKITKFSDNDKKEITRDVIENLYILPENLKIKANLKPELLHRGMFETVVYNSSIRVSGNFGKAELGSLSLMPEQLILDKARLEFSISDLKGLKNNPMVNAAGQQLTAEPSFNAHPLFNGGLQANLNLTNVSNGAFTFDYTLDLKGSQELHFLHLGKTTDVEVAGKWSSPSFDGRYLPDDRHVDTSGFTAKWRMLYYNRPFPQQWVADNNLLTDENKLADASFGVKLRLPVDQYQKITRTSKYAILIVLLTFVSLFLTEVIRKNRIHPFNYILIGAAMIIYYTLLLSFSEQVGYNMAYLIASVATIGLVSVFIASLLKNKGAAALFALILSIIYVFIFVIIQLEDLALMIGSIALFIITGLLMYFSRKINWDKH</sequence>
<dbReference type="PANTHER" id="PTHR30092:SF0">
    <property type="entry name" value="INNER MEMBRANE PROTEIN CRED"/>
    <property type="match status" value="1"/>
</dbReference>
<feature type="transmembrane region" description="Helical" evidence="1">
    <location>
        <begin position="21"/>
        <end position="42"/>
    </location>
</feature>
<reference evidence="2 3" key="1">
    <citation type="submission" date="2019-02" db="EMBL/GenBank/DDBJ databases">
        <title>Bacterial novel species Mucilaginibacter sp. 17JY9-4 isolated from soil.</title>
        <authorList>
            <person name="Jung H.-Y."/>
        </authorList>
    </citation>
    <scope>NUCLEOTIDE SEQUENCE [LARGE SCALE GENOMIC DNA]</scope>
    <source>
        <strain evidence="2 3">17JY9-4</strain>
    </source>
</reference>
<keyword evidence="1" id="KW-1133">Transmembrane helix</keyword>
<dbReference type="GO" id="GO:0005886">
    <property type="term" value="C:plasma membrane"/>
    <property type="evidence" value="ECO:0007669"/>
    <property type="project" value="TreeGrafter"/>
</dbReference>
<dbReference type="NCBIfam" id="NF008712">
    <property type="entry name" value="PRK11715.1-1"/>
    <property type="match status" value="1"/>
</dbReference>
<keyword evidence="1" id="KW-0472">Membrane</keyword>
<evidence type="ECO:0000313" key="3">
    <source>
        <dbReference type="Proteomes" id="UP000293331"/>
    </source>
</evidence>
<feature type="transmembrane region" description="Helical" evidence="1">
    <location>
        <begin position="374"/>
        <end position="395"/>
    </location>
</feature>
<feature type="transmembrane region" description="Helical" evidence="1">
    <location>
        <begin position="402"/>
        <end position="419"/>
    </location>
</feature>
<accession>A0A4Q5LJ20</accession>
<dbReference type="PANTHER" id="PTHR30092">
    <property type="entry name" value="INNER MEMBRANE PROTEIN CRED"/>
    <property type="match status" value="1"/>
</dbReference>
<dbReference type="Proteomes" id="UP000293331">
    <property type="component" value="Unassembled WGS sequence"/>
</dbReference>
<comment type="caution">
    <text evidence="2">The sequence shown here is derived from an EMBL/GenBank/DDBJ whole genome shotgun (WGS) entry which is preliminary data.</text>
</comment>
<dbReference type="AlphaFoldDB" id="A0A4Q5LJ20"/>
<feature type="transmembrane region" description="Helical" evidence="1">
    <location>
        <begin position="321"/>
        <end position="339"/>
    </location>
</feature>
<dbReference type="OrthoDB" id="9791851at2"/>
<feature type="transmembrane region" description="Helical" evidence="1">
    <location>
        <begin position="425"/>
        <end position="443"/>
    </location>
</feature>